<dbReference type="Proteomes" id="UP000649617">
    <property type="component" value="Unassembled WGS sequence"/>
</dbReference>
<keyword evidence="2" id="KW-0472">Membrane</keyword>
<dbReference type="EMBL" id="CAJNIZ010000114">
    <property type="protein sequence ID" value="CAE7153860.1"/>
    <property type="molecule type" value="Genomic_DNA"/>
</dbReference>
<evidence type="ECO:0000313" key="3">
    <source>
        <dbReference type="EMBL" id="CAE7153860.1"/>
    </source>
</evidence>
<feature type="compositionally biased region" description="Low complexity" evidence="1">
    <location>
        <begin position="652"/>
        <end position="661"/>
    </location>
</feature>
<keyword evidence="2" id="KW-1133">Transmembrane helix</keyword>
<protein>
    <recommendedName>
        <fullName evidence="5">Polycystin cation channel PKD1/PKD2 domain-containing protein</fullName>
    </recommendedName>
</protein>
<feature type="transmembrane region" description="Helical" evidence="2">
    <location>
        <begin position="462"/>
        <end position="480"/>
    </location>
</feature>
<keyword evidence="2" id="KW-0812">Transmembrane</keyword>
<evidence type="ECO:0008006" key="5">
    <source>
        <dbReference type="Google" id="ProtNLM"/>
    </source>
</evidence>
<dbReference type="AlphaFoldDB" id="A0A812ILQ7"/>
<feature type="region of interest" description="Disordered" evidence="1">
    <location>
        <begin position="624"/>
        <end position="661"/>
    </location>
</feature>
<keyword evidence="4" id="KW-1185">Reference proteome</keyword>
<gene>
    <name evidence="3" type="ORF">SPIL2461_LOCUS284</name>
</gene>
<evidence type="ECO:0000256" key="2">
    <source>
        <dbReference type="SAM" id="Phobius"/>
    </source>
</evidence>
<organism evidence="3 4">
    <name type="scientific">Symbiodinium pilosum</name>
    <name type="common">Dinoflagellate</name>
    <dbReference type="NCBI Taxonomy" id="2952"/>
    <lineage>
        <taxon>Eukaryota</taxon>
        <taxon>Sar</taxon>
        <taxon>Alveolata</taxon>
        <taxon>Dinophyceae</taxon>
        <taxon>Suessiales</taxon>
        <taxon>Symbiodiniaceae</taxon>
        <taxon>Symbiodinium</taxon>
    </lineage>
</organism>
<comment type="caution">
    <text evidence="3">The sequence shown here is derived from an EMBL/GenBank/DDBJ whole genome shotgun (WGS) entry which is preliminary data.</text>
</comment>
<name>A0A812ILQ7_SYMPI</name>
<evidence type="ECO:0000256" key="1">
    <source>
        <dbReference type="SAM" id="MobiDB-lite"/>
    </source>
</evidence>
<reference evidence="3" key="1">
    <citation type="submission" date="2021-02" db="EMBL/GenBank/DDBJ databases">
        <authorList>
            <person name="Dougan E. K."/>
            <person name="Rhodes N."/>
            <person name="Thang M."/>
            <person name="Chan C."/>
        </authorList>
    </citation>
    <scope>NUCLEOTIDE SEQUENCE</scope>
</reference>
<dbReference type="OrthoDB" id="410622at2759"/>
<sequence length="661" mass="73715">MAQNLQHWLCCICACKRSWHIAALAFTAAVYGLALKEVDGSRTFTSASWQQILDNFYPDQNSNAMRLSEREVVPNWDATMQADDVTKALNAFQTFCWFKHGLDDHLPSLWTCDIRDVKVDLSEDGPRDPEMNCSADFLAHHIVQGDDPRCVPWGEKSLPSLSLNVDPMFDEYEVHSLSPMFAPLQDTLSDMGQRLAAIEARLKIPASTTRRPTDCGAISQGCWYKQNATAPLPEAFPCSCFDKSGIPSSTCRNHHWGLVQLCQPSRLKVTFLIFQKMPPMLRQPSNKFVEWFLIQMDFARIAGAMNVGSGLYRSHLWLHEERMAPTGSYAFDGLLVTCVIVSLAWFIGQALGSFLFFLPRNVCALLILKGDEQHAQRHIPLHVFKEYLSQCVVGRPSRLHYVNHFEATMEVIVGIFMLAGIIRSIFNGGDHCEIQDCSHHSVLERAIEDSYVVLLDDDFCHGTAWILLYVTIIFASLSLVDRFRWLPSAILLCAARLVSFLLAYGLLLCGAGIFMFVAFGPRYVQFASPARSCSELFFLTCGMPISVFDNVRPFQDSHSFQVAFALALYCLFMSIIGLNFFTTIILDAYSQAHDVSAADVQLELMGDDFCRSLMQLLGLGREGYVASSDPSGPSSSPSVSDAPSETAEEAEQQQALVASEA</sequence>
<accession>A0A812ILQ7</accession>
<feature type="transmembrane region" description="Helical" evidence="2">
    <location>
        <begin position="501"/>
        <end position="519"/>
    </location>
</feature>
<evidence type="ECO:0000313" key="4">
    <source>
        <dbReference type="Proteomes" id="UP000649617"/>
    </source>
</evidence>
<proteinExistence type="predicted"/>
<feature type="compositionally biased region" description="Low complexity" evidence="1">
    <location>
        <begin position="625"/>
        <end position="645"/>
    </location>
</feature>
<feature type="transmembrane region" description="Helical" evidence="2">
    <location>
        <begin position="334"/>
        <end position="358"/>
    </location>
</feature>
<feature type="transmembrane region" description="Helical" evidence="2">
    <location>
        <begin position="407"/>
        <end position="426"/>
    </location>
</feature>
<feature type="transmembrane region" description="Helical" evidence="2">
    <location>
        <begin position="560"/>
        <end position="581"/>
    </location>
</feature>